<evidence type="ECO:0000313" key="2">
    <source>
        <dbReference type="Proteomes" id="UP000824533"/>
    </source>
</evidence>
<dbReference type="EMBL" id="CM034400">
    <property type="protein sequence ID" value="KAJ0176284.1"/>
    <property type="molecule type" value="Genomic_DNA"/>
</dbReference>
<proteinExistence type="predicted"/>
<sequence length="164" mass="18264">MRGKDMPLPLLRRCCGCIPLQPGCIALCILSTMACIANITAGAWNLPRHREREPEDNLISMSMVMFSTLSAIGNLVALVGIWLRHPGKLQLSIVFNSVFIVCILLVEVVTCLFRMDEYLKEPSNIALVIILLLAGVLYALYYLTVVNSVYRTMKMEYGESAIPI</sequence>
<evidence type="ECO:0000313" key="1">
    <source>
        <dbReference type="EMBL" id="KAJ0176284.1"/>
    </source>
</evidence>
<keyword evidence="2" id="KW-1185">Reference proteome</keyword>
<accession>A0ACC1CX50</accession>
<comment type="caution">
    <text evidence="1">The sequence shown here is derived from an EMBL/GenBank/DDBJ whole genome shotgun (WGS) entry which is preliminary data.</text>
</comment>
<organism evidence="1 2">
    <name type="scientific">Dendrolimus kikuchii</name>
    <dbReference type="NCBI Taxonomy" id="765133"/>
    <lineage>
        <taxon>Eukaryota</taxon>
        <taxon>Metazoa</taxon>
        <taxon>Ecdysozoa</taxon>
        <taxon>Arthropoda</taxon>
        <taxon>Hexapoda</taxon>
        <taxon>Insecta</taxon>
        <taxon>Pterygota</taxon>
        <taxon>Neoptera</taxon>
        <taxon>Endopterygota</taxon>
        <taxon>Lepidoptera</taxon>
        <taxon>Glossata</taxon>
        <taxon>Ditrysia</taxon>
        <taxon>Bombycoidea</taxon>
        <taxon>Lasiocampidae</taxon>
        <taxon>Dendrolimus</taxon>
    </lineage>
</organism>
<protein>
    <submittedName>
        <fullName evidence="1">Uncharacterized protein</fullName>
    </submittedName>
</protein>
<reference evidence="1 2" key="1">
    <citation type="journal article" date="2021" name="Front. Genet.">
        <title>Chromosome-Level Genome Assembly Reveals Significant Gene Expansion in the Toll and IMD Signaling Pathways of Dendrolimus kikuchii.</title>
        <authorList>
            <person name="Zhou J."/>
            <person name="Wu P."/>
            <person name="Xiong Z."/>
            <person name="Liu N."/>
            <person name="Zhao N."/>
            <person name="Ji M."/>
            <person name="Qiu Y."/>
            <person name="Yang B."/>
        </authorList>
    </citation>
    <scope>NUCLEOTIDE SEQUENCE [LARGE SCALE GENOMIC DNA]</scope>
    <source>
        <strain evidence="1">Ann1</strain>
    </source>
</reference>
<name>A0ACC1CX50_9NEOP</name>
<gene>
    <name evidence="1" type="ORF">K1T71_008458</name>
</gene>
<dbReference type="Proteomes" id="UP000824533">
    <property type="component" value="Linkage Group LG14"/>
</dbReference>